<keyword evidence="1" id="KW-0812">Transmembrane</keyword>
<feature type="transmembrane region" description="Helical" evidence="1">
    <location>
        <begin position="169"/>
        <end position="187"/>
    </location>
</feature>
<feature type="transmembrane region" description="Helical" evidence="1">
    <location>
        <begin position="94"/>
        <end position="112"/>
    </location>
</feature>
<keyword evidence="1" id="KW-1133">Transmembrane helix</keyword>
<dbReference type="AlphaFoldDB" id="A0A0P0D1N7"/>
<dbReference type="InterPro" id="IPR048041">
    <property type="entry name" value="VpsF-like"/>
</dbReference>
<dbReference type="PATRIC" id="fig|512763.3.peg.4564"/>
<feature type="transmembrane region" description="Helical" evidence="1">
    <location>
        <begin position="124"/>
        <end position="149"/>
    </location>
</feature>
<evidence type="ECO:0000313" key="3">
    <source>
        <dbReference type="Proteomes" id="UP000061382"/>
    </source>
</evidence>
<dbReference type="NCBIfam" id="NF038256">
    <property type="entry name" value="exopoly_VpsF"/>
    <property type="match status" value="1"/>
</dbReference>
<sequence>MERSNTIALLPFLLVLFLFLGQNVLDVLHYPQSDPTSGPIFRLHPATYLLFGLWGVEFIKKNSIYNIDSFTERAFGIVVLLVFIYSITLGKSKANFFILDTLFAPVLLIHYLQDKPDEFKEKLLYWLKVFFIINCSLAIVERGLSTIILRPSVEAVFESFRSYALLGHPLNNSLVVGFLTLFFVIISETTLKKFFFLGLGIMAIFAFGGRTALAGVLMAFPFLLYFDLKNYGSEEAAGKFFNYLVLFLVMIALCVFVLVSTPFGERIFASSKFDDDSADVRTRVFDMFRHFTPSDLMWGIGEDKILAAMYLEKVDIIENFWIIWVFKYGYVLTGCLGVALFFFLLSLFHHLDTPVKLILLFVIFLIASGNNSMATNTTAISIITLASIVGFHAYSYQTEEEPLYEEDIHRYSGV</sequence>
<evidence type="ECO:0000256" key="1">
    <source>
        <dbReference type="SAM" id="Phobius"/>
    </source>
</evidence>
<gene>
    <name evidence="2" type="ORF">DC20_20785</name>
</gene>
<feature type="transmembrane region" description="Helical" evidence="1">
    <location>
        <begin position="40"/>
        <end position="58"/>
    </location>
</feature>
<dbReference type="Proteomes" id="UP000061382">
    <property type="component" value="Chromosome"/>
</dbReference>
<accession>A0A0P0D1N7</accession>
<protein>
    <submittedName>
        <fullName evidence="2">Uncharacterized protein</fullName>
    </submittedName>
</protein>
<keyword evidence="3" id="KW-1185">Reference proteome</keyword>
<dbReference type="RefSeq" id="WP_062545613.1">
    <property type="nucleotide sequence ID" value="NZ_CP012643.1"/>
</dbReference>
<evidence type="ECO:0000313" key="2">
    <source>
        <dbReference type="EMBL" id="ALJ00981.1"/>
    </source>
</evidence>
<dbReference type="KEGG" id="rti:DC20_20785"/>
<feature type="transmembrane region" description="Helical" evidence="1">
    <location>
        <begin position="194"/>
        <end position="220"/>
    </location>
</feature>
<feature type="transmembrane region" description="Helical" evidence="1">
    <location>
        <begin position="328"/>
        <end position="348"/>
    </location>
</feature>
<proteinExistence type="predicted"/>
<dbReference type="EMBL" id="CP012643">
    <property type="protein sequence ID" value="ALJ00981.1"/>
    <property type="molecule type" value="Genomic_DNA"/>
</dbReference>
<dbReference type="OrthoDB" id="7987387at2"/>
<name>A0A0P0D1N7_9BACT</name>
<organism evidence="2 3">
    <name type="scientific">Rufibacter tibetensis</name>
    <dbReference type="NCBI Taxonomy" id="512763"/>
    <lineage>
        <taxon>Bacteria</taxon>
        <taxon>Pseudomonadati</taxon>
        <taxon>Bacteroidota</taxon>
        <taxon>Cytophagia</taxon>
        <taxon>Cytophagales</taxon>
        <taxon>Hymenobacteraceae</taxon>
        <taxon>Rufibacter</taxon>
    </lineage>
</organism>
<keyword evidence="1" id="KW-0472">Membrane</keyword>
<feature type="transmembrane region" description="Helical" evidence="1">
    <location>
        <begin position="354"/>
        <end position="371"/>
    </location>
</feature>
<feature type="transmembrane region" description="Helical" evidence="1">
    <location>
        <begin position="70"/>
        <end position="88"/>
    </location>
</feature>
<reference evidence="2 3" key="1">
    <citation type="submission" date="2015-08" db="EMBL/GenBank/DDBJ databases">
        <title>Complete genome sequence of Rufibacter tibetensis strain 1351t, a radiation-resistant bacterium from tibet plateau.</title>
        <authorList>
            <person name="Dai J."/>
        </authorList>
    </citation>
    <scope>NUCLEOTIDE SEQUENCE [LARGE SCALE GENOMIC DNA]</scope>
    <source>
        <strain evidence="2 3">1351</strain>
    </source>
</reference>
<feature type="transmembrane region" description="Helical" evidence="1">
    <location>
        <begin position="240"/>
        <end position="263"/>
    </location>
</feature>
<dbReference type="STRING" id="512763.DC20_20785"/>